<comment type="catalytic activity">
    <reaction evidence="1">
        <text>Acts on substrates that are at least partially unfolded. The cleavage site P1 residue is normally between a pair of hydrophobic residues, such as Val-|-Val.</text>
        <dbReference type="EC" id="3.4.21.107"/>
    </reaction>
</comment>
<name>A0ABX2IIK7_9RHOO</name>
<dbReference type="RefSeq" id="WP_170022961.1">
    <property type="nucleotide sequence ID" value="NZ_JABCSC020000004.1"/>
</dbReference>
<evidence type="ECO:0000256" key="1">
    <source>
        <dbReference type="ARBA" id="ARBA00001772"/>
    </source>
</evidence>
<evidence type="ECO:0000256" key="3">
    <source>
        <dbReference type="ARBA" id="ARBA00010541"/>
    </source>
</evidence>
<evidence type="ECO:0000256" key="8">
    <source>
        <dbReference type="ARBA" id="ARBA00022737"/>
    </source>
</evidence>
<dbReference type="PANTHER" id="PTHR22939:SF130">
    <property type="entry name" value="PERIPLASMIC SERINE ENDOPROTEASE DEGP-LIKE-RELATED"/>
    <property type="match status" value="1"/>
</dbReference>
<feature type="domain" description="PDZ" evidence="15">
    <location>
        <begin position="261"/>
        <end position="315"/>
    </location>
</feature>
<dbReference type="EMBL" id="JABCSC020000004">
    <property type="protein sequence ID" value="NSL56659.1"/>
    <property type="molecule type" value="Genomic_DNA"/>
</dbReference>
<keyword evidence="12" id="KW-0346">Stress response</keyword>
<accession>A0ABX2IIK7</accession>
<dbReference type="PROSITE" id="PS50106">
    <property type="entry name" value="PDZ"/>
    <property type="match status" value="1"/>
</dbReference>
<dbReference type="Pfam" id="PF13365">
    <property type="entry name" value="Trypsin_2"/>
    <property type="match status" value="1"/>
</dbReference>
<evidence type="ECO:0000313" key="16">
    <source>
        <dbReference type="EMBL" id="NSL56659.1"/>
    </source>
</evidence>
<dbReference type="Gene3D" id="2.40.10.120">
    <property type="match status" value="1"/>
</dbReference>
<sequence length="466" mass="50163">MILRCTAALTLCFSLSIQARELPEFAGLVERQAPVVVNISATRQAASVKAPALRSDTPGRMPEWLRRWLPPPTELEESEEDDQAVGSGFVIDSAGYILTNAHVVEEASEILVRMNDRREYPARVVGTDRRTDIALLKVDASGLPQARLGDPSRLRVGDWVLAIGSPFGFDSSVTAGIVSAKGRSLPDDSIVPFIQTDVAINPGNSGGPLFNLKGEVVGINSQIYSRTGGFMGVSFAIPIDVAMDVQAQLRERGHVQRGRIGVLVQELSQDIASSFGLRTATGALVSQVEPDGPAAQAGLRSGDVILRCDGREVQNSHELPRIVGAVRPGRAVELEFWRDNRMRRVQLVVGAFPEEKHDTPPRIVEPAPRGSNPLGLVLQDLSRSQKRELALEQGASIVEANGAAARAELRPGDVVLAVTTGGQQQSLKSADHFNRLLQGLPRGSALTLLVLRGESRSYVGMKLPAR</sequence>
<dbReference type="InterPro" id="IPR011782">
    <property type="entry name" value="Pept_S1C_Do"/>
</dbReference>
<dbReference type="InterPro" id="IPR001478">
    <property type="entry name" value="PDZ"/>
</dbReference>
<evidence type="ECO:0000256" key="12">
    <source>
        <dbReference type="ARBA" id="ARBA00023016"/>
    </source>
</evidence>
<evidence type="ECO:0000256" key="2">
    <source>
        <dbReference type="ARBA" id="ARBA00004418"/>
    </source>
</evidence>
<feature type="chain" id="PRO_5045146567" description="Probable periplasmic serine endoprotease DegP-like" evidence="14">
    <location>
        <begin position="20"/>
        <end position="466"/>
    </location>
</feature>
<dbReference type="CDD" id="cd10839">
    <property type="entry name" value="cpPDZ1_DegP-like"/>
    <property type="match status" value="1"/>
</dbReference>
<dbReference type="InterPro" id="IPR036034">
    <property type="entry name" value="PDZ_sf"/>
</dbReference>
<evidence type="ECO:0000256" key="9">
    <source>
        <dbReference type="ARBA" id="ARBA00022764"/>
    </source>
</evidence>
<evidence type="ECO:0000259" key="15">
    <source>
        <dbReference type="PROSITE" id="PS50106"/>
    </source>
</evidence>
<evidence type="ECO:0000256" key="6">
    <source>
        <dbReference type="ARBA" id="ARBA00022670"/>
    </source>
</evidence>
<dbReference type="SMART" id="SM00228">
    <property type="entry name" value="PDZ"/>
    <property type="match status" value="2"/>
</dbReference>
<keyword evidence="17" id="KW-1185">Reference proteome</keyword>
<dbReference type="EC" id="3.4.21.107" evidence="4"/>
<keyword evidence="11" id="KW-0720">Serine protease</keyword>
<dbReference type="SUPFAM" id="SSF50156">
    <property type="entry name" value="PDZ domain-like"/>
    <property type="match status" value="2"/>
</dbReference>
<comment type="subcellular location">
    <subcellularLocation>
        <location evidence="2">Periplasm</location>
    </subcellularLocation>
</comment>
<dbReference type="Pfam" id="PF13180">
    <property type="entry name" value="PDZ_2"/>
    <property type="match status" value="1"/>
</dbReference>
<reference evidence="16 17" key="1">
    <citation type="submission" date="2020-06" db="EMBL/GenBank/DDBJ databases">
        <title>Draft genome of Uliginosibacterium sp. IMCC34675.</title>
        <authorList>
            <person name="Song J."/>
        </authorList>
    </citation>
    <scope>NUCLEOTIDE SEQUENCE [LARGE SCALE GENOMIC DNA]</scope>
    <source>
        <strain evidence="16 17">IMCC34675</strain>
    </source>
</reference>
<keyword evidence="6" id="KW-0645">Protease</keyword>
<evidence type="ECO:0000256" key="7">
    <source>
        <dbReference type="ARBA" id="ARBA00022729"/>
    </source>
</evidence>
<evidence type="ECO:0000256" key="14">
    <source>
        <dbReference type="SAM" id="SignalP"/>
    </source>
</evidence>
<evidence type="ECO:0000313" key="17">
    <source>
        <dbReference type="Proteomes" id="UP000778523"/>
    </source>
</evidence>
<evidence type="ECO:0000256" key="13">
    <source>
        <dbReference type="ARBA" id="ARBA00032850"/>
    </source>
</evidence>
<evidence type="ECO:0000256" key="10">
    <source>
        <dbReference type="ARBA" id="ARBA00022801"/>
    </source>
</evidence>
<dbReference type="PANTHER" id="PTHR22939">
    <property type="entry name" value="SERINE PROTEASE FAMILY S1C HTRA-RELATED"/>
    <property type="match status" value="1"/>
</dbReference>
<dbReference type="SUPFAM" id="SSF50494">
    <property type="entry name" value="Trypsin-like serine proteases"/>
    <property type="match status" value="1"/>
</dbReference>
<dbReference type="Gene3D" id="2.30.42.10">
    <property type="match status" value="2"/>
</dbReference>
<comment type="similarity">
    <text evidence="3">Belongs to the peptidase S1C family.</text>
</comment>
<keyword evidence="8" id="KW-0677">Repeat</keyword>
<keyword evidence="9" id="KW-0574">Periplasm</keyword>
<feature type="signal peptide" evidence="14">
    <location>
        <begin position="1"/>
        <end position="19"/>
    </location>
</feature>
<protein>
    <recommendedName>
        <fullName evidence="5">Probable periplasmic serine endoprotease DegP-like</fullName>
        <ecNumber evidence="4">3.4.21.107</ecNumber>
    </recommendedName>
    <alternativeName>
        <fullName evidence="13">Protease Do</fullName>
    </alternativeName>
</protein>
<evidence type="ECO:0000256" key="11">
    <source>
        <dbReference type="ARBA" id="ARBA00022825"/>
    </source>
</evidence>
<keyword evidence="10" id="KW-0378">Hydrolase</keyword>
<dbReference type="PRINTS" id="PR00834">
    <property type="entry name" value="PROTEASES2C"/>
</dbReference>
<dbReference type="Proteomes" id="UP000778523">
    <property type="component" value="Unassembled WGS sequence"/>
</dbReference>
<proteinExistence type="inferred from homology"/>
<dbReference type="NCBIfam" id="TIGR02037">
    <property type="entry name" value="degP_htrA_DO"/>
    <property type="match status" value="1"/>
</dbReference>
<organism evidence="16 17">
    <name type="scientific">Uliginosibacterium aquaticum</name>
    <dbReference type="NCBI Taxonomy" id="2731212"/>
    <lineage>
        <taxon>Bacteria</taxon>
        <taxon>Pseudomonadati</taxon>
        <taxon>Pseudomonadota</taxon>
        <taxon>Betaproteobacteria</taxon>
        <taxon>Rhodocyclales</taxon>
        <taxon>Zoogloeaceae</taxon>
        <taxon>Uliginosibacterium</taxon>
    </lineage>
</organism>
<dbReference type="InterPro" id="IPR009003">
    <property type="entry name" value="Peptidase_S1_PA"/>
</dbReference>
<evidence type="ECO:0000256" key="4">
    <source>
        <dbReference type="ARBA" id="ARBA00013035"/>
    </source>
</evidence>
<dbReference type="InterPro" id="IPR001940">
    <property type="entry name" value="Peptidase_S1C"/>
</dbReference>
<evidence type="ECO:0000256" key="5">
    <source>
        <dbReference type="ARBA" id="ARBA00013958"/>
    </source>
</evidence>
<comment type="caution">
    <text evidence="16">The sequence shown here is derived from an EMBL/GenBank/DDBJ whole genome shotgun (WGS) entry which is preliminary data.</text>
</comment>
<gene>
    <name evidence="16" type="ORF">HJ583_016610</name>
</gene>
<keyword evidence="7 14" id="KW-0732">Signal</keyword>